<dbReference type="RefSeq" id="XP_003059749.1">
    <property type="nucleotide sequence ID" value="XM_003059703.1"/>
</dbReference>
<dbReference type="AlphaFoldDB" id="C1MVG8"/>
<proteinExistence type="predicted"/>
<gene>
    <name evidence="2" type="ORF">MICPUCDRAFT_59373</name>
</gene>
<feature type="region of interest" description="Disordered" evidence="1">
    <location>
        <begin position="297"/>
        <end position="363"/>
    </location>
</feature>
<sequence length="486" mass="53780">MAPTIPERAGVAEPFDMSYAADFVAAAPGVPLGRVSAVTARRARAKIREQMKEDARRRRARAAARPIDALLHPNKLGKPLPKCDFEETLVDGKFDCGLGREPKPMPSKELLERDGLTPSWPENFREELPPRVGEDRAADHRGRWEARAMSPDADPTLGFDRAGRWEDRGGFGDGNRGLEELTEEELAFIARRDHSGRWQNRHGARLARGYAAPRTYAGYGDVRGADVAEEDVARAIAAAREVEERGKVGPETAFDEDGTFREFDPNLMDRDELDAWKATRREDAERALRELRAKEGMRGTVRVHSDWKAPPRKPKPPRGKASTPCWADLGHAARETKTERWGARTRTPEPGADVPGAGDGGETARVKYYVTPGQARYEKGGGANPHEPHTLGGTDGALERVKWGVRVKSLPPAAPVETLPDVLVTRNPIEFETRHGTSAKLLHSSTAEELIYGVKKYVNLEQPTNRTKEQYEADMARVSKHVGPVP</sequence>
<dbReference type="KEGG" id="mpp:MICPUCDRAFT_59373"/>
<keyword evidence="3" id="KW-1185">Reference proteome</keyword>
<feature type="region of interest" description="Disordered" evidence="1">
    <location>
        <begin position="100"/>
        <end position="127"/>
    </location>
</feature>
<evidence type="ECO:0000313" key="3">
    <source>
        <dbReference type="Proteomes" id="UP000001876"/>
    </source>
</evidence>
<dbReference type="Proteomes" id="UP000001876">
    <property type="component" value="Unassembled WGS sequence"/>
</dbReference>
<organism evidence="3">
    <name type="scientific">Micromonas pusilla (strain CCMP1545)</name>
    <name type="common">Picoplanktonic green alga</name>
    <dbReference type="NCBI Taxonomy" id="564608"/>
    <lineage>
        <taxon>Eukaryota</taxon>
        <taxon>Viridiplantae</taxon>
        <taxon>Chlorophyta</taxon>
        <taxon>Mamiellophyceae</taxon>
        <taxon>Mamiellales</taxon>
        <taxon>Mamiellaceae</taxon>
        <taxon>Micromonas</taxon>
    </lineage>
</organism>
<name>C1MVG8_MICPC</name>
<evidence type="ECO:0000313" key="2">
    <source>
        <dbReference type="EMBL" id="EEH55701.1"/>
    </source>
</evidence>
<feature type="compositionally biased region" description="Basic and acidic residues" evidence="1">
    <location>
        <begin position="297"/>
        <end position="309"/>
    </location>
</feature>
<accession>C1MVG8</accession>
<evidence type="ECO:0000256" key="1">
    <source>
        <dbReference type="SAM" id="MobiDB-lite"/>
    </source>
</evidence>
<protein>
    <submittedName>
        <fullName evidence="2">Predicted protein</fullName>
    </submittedName>
</protein>
<feature type="compositionally biased region" description="Basic and acidic residues" evidence="1">
    <location>
        <begin position="331"/>
        <end position="342"/>
    </location>
</feature>
<reference evidence="2 3" key="1">
    <citation type="journal article" date="2009" name="Science">
        <title>Green evolution and dynamic adaptations revealed by genomes of the marine picoeukaryotes Micromonas.</title>
        <authorList>
            <person name="Worden A.Z."/>
            <person name="Lee J.H."/>
            <person name="Mock T."/>
            <person name="Rouze P."/>
            <person name="Simmons M.P."/>
            <person name="Aerts A.L."/>
            <person name="Allen A.E."/>
            <person name="Cuvelier M.L."/>
            <person name="Derelle E."/>
            <person name="Everett M.V."/>
            <person name="Foulon E."/>
            <person name="Grimwood J."/>
            <person name="Gundlach H."/>
            <person name="Henrissat B."/>
            <person name="Napoli C."/>
            <person name="McDonald S.M."/>
            <person name="Parker M.S."/>
            <person name="Rombauts S."/>
            <person name="Salamov A."/>
            <person name="Von Dassow P."/>
            <person name="Badger J.H."/>
            <person name="Coutinho P.M."/>
            <person name="Demir E."/>
            <person name="Dubchak I."/>
            <person name="Gentemann C."/>
            <person name="Eikrem W."/>
            <person name="Gready J.E."/>
            <person name="John U."/>
            <person name="Lanier W."/>
            <person name="Lindquist E.A."/>
            <person name="Lucas S."/>
            <person name="Mayer K.F."/>
            <person name="Moreau H."/>
            <person name="Not F."/>
            <person name="Otillar R."/>
            <person name="Panaud O."/>
            <person name="Pangilinan J."/>
            <person name="Paulsen I."/>
            <person name="Piegu B."/>
            <person name="Poliakov A."/>
            <person name="Robbens S."/>
            <person name="Schmutz J."/>
            <person name="Toulza E."/>
            <person name="Wyss T."/>
            <person name="Zelensky A."/>
            <person name="Zhou K."/>
            <person name="Armbrust E.V."/>
            <person name="Bhattacharya D."/>
            <person name="Goodenough U.W."/>
            <person name="Van de Peer Y."/>
            <person name="Grigoriev I.V."/>
        </authorList>
    </citation>
    <scope>NUCLEOTIDE SEQUENCE [LARGE SCALE GENOMIC DNA]</scope>
    <source>
        <strain evidence="2 3">CCMP1545</strain>
    </source>
</reference>
<dbReference type="GeneID" id="9685188"/>
<dbReference type="EMBL" id="GG663741">
    <property type="protein sequence ID" value="EEH55701.1"/>
    <property type="molecule type" value="Genomic_DNA"/>
</dbReference>